<dbReference type="PROSITE" id="PS00636">
    <property type="entry name" value="DNAJ_1"/>
    <property type="match status" value="1"/>
</dbReference>
<dbReference type="SUPFAM" id="SSF46565">
    <property type="entry name" value="Chaperone J-domain"/>
    <property type="match status" value="1"/>
</dbReference>
<dbReference type="PROSITE" id="PS50076">
    <property type="entry name" value="DNAJ_2"/>
    <property type="match status" value="1"/>
</dbReference>
<evidence type="ECO:0000256" key="5">
    <source>
        <dbReference type="ARBA" id="ARBA00023288"/>
    </source>
</evidence>
<evidence type="ECO:0000259" key="7">
    <source>
        <dbReference type="PROSITE" id="PS50076"/>
    </source>
</evidence>
<dbReference type="Gene3D" id="1.10.287.110">
    <property type="entry name" value="DnaJ domain"/>
    <property type="match status" value="1"/>
</dbReference>
<protein>
    <recommendedName>
        <fullName evidence="7">J domain-containing protein</fullName>
    </recommendedName>
</protein>
<evidence type="ECO:0000313" key="8">
    <source>
        <dbReference type="EMBL" id="MFH4973793.1"/>
    </source>
</evidence>
<organism evidence="8 9">
    <name type="scientific">Gnathostoma spinigerum</name>
    <dbReference type="NCBI Taxonomy" id="75299"/>
    <lineage>
        <taxon>Eukaryota</taxon>
        <taxon>Metazoa</taxon>
        <taxon>Ecdysozoa</taxon>
        <taxon>Nematoda</taxon>
        <taxon>Chromadorea</taxon>
        <taxon>Rhabditida</taxon>
        <taxon>Spirurina</taxon>
        <taxon>Gnathostomatomorpha</taxon>
        <taxon>Gnathostomatoidea</taxon>
        <taxon>Gnathostomatidae</taxon>
        <taxon>Gnathostoma</taxon>
    </lineage>
</organism>
<dbReference type="EMBL" id="JBGFUD010000140">
    <property type="protein sequence ID" value="MFH4973793.1"/>
    <property type="molecule type" value="Genomic_DNA"/>
</dbReference>
<dbReference type="AlphaFoldDB" id="A0ABD6E295"/>
<feature type="compositionally biased region" description="Low complexity" evidence="6">
    <location>
        <begin position="191"/>
        <end position="201"/>
    </location>
</feature>
<keyword evidence="2" id="KW-0472">Membrane</keyword>
<keyword evidence="9" id="KW-1185">Reference proteome</keyword>
<accession>A0ABD6E295</accession>
<evidence type="ECO:0000256" key="4">
    <source>
        <dbReference type="ARBA" id="ARBA00023186"/>
    </source>
</evidence>
<evidence type="ECO:0000256" key="3">
    <source>
        <dbReference type="ARBA" id="ARBA00023139"/>
    </source>
</evidence>
<feature type="region of interest" description="Disordered" evidence="6">
    <location>
        <begin position="159"/>
        <end position="217"/>
    </location>
</feature>
<feature type="region of interest" description="Disordered" evidence="6">
    <location>
        <begin position="1"/>
        <end position="22"/>
    </location>
</feature>
<keyword evidence="5" id="KW-0449">Lipoprotein</keyword>
<comment type="caution">
    <text evidence="8">The sequence shown here is derived from an EMBL/GenBank/DDBJ whole genome shotgun (WGS) entry which is preliminary data.</text>
</comment>
<evidence type="ECO:0000256" key="2">
    <source>
        <dbReference type="ARBA" id="ARBA00023136"/>
    </source>
</evidence>
<dbReference type="Proteomes" id="UP001608902">
    <property type="component" value="Unassembled WGS sequence"/>
</dbReference>
<feature type="compositionally biased region" description="Polar residues" evidence="6">
    <location>
        <begin position="202"/>
        <end position="217"/>
    </location>
</feature>
<name>A0ABD6E295_9BILA</name>
<dbReference type="PANTHER" id="PTHR44027">
    <property type="entry name" value="DNAJ HOMOLOG SUBFAMILY C MEMBER 5 HOMOLOG"/>
    <property type="match status" value="1"/>
</dbReference>
<dbReference type="CDD" id="cd06257">
    <property type="entry name" value="DnaJ"/>
    <property type="match status" value="1"/>
</dbReference>
<dbReference type="InterPro" id="IPR036869">
    <property type="entry name" value="J_dom_sf"/>
</dbReference>
<evidence type="ECO:0000256" key="6">
    <source>
        <dbReference type="SAM" id="MobiDB-lite"/>
    </source>
</evidence>
<dbReference type="SMART" id="SM00271">
    <property type="entry name" value="DnaJ"/>
    <property type="match status" value="1"/>
</dbReference>
<dbReference type="GO" id="GO:0016020">
    <property type="term" value="C:membrane"/>
    <property type="evidence" value="ECO:0007669"/>
    <property type="project" value="UniProtKB-SubCell"/>
</dbReference>
<dbReference type="GO" id="GO:0005737">
    <property type="term" value="C:cytoplasm"/>
    <property type="evidence" value="ECO:0007669"/>
    <property type="project" value="UniProtKB-ARBA"/>
</dbReference>
<dbReference type="InterPro" id="IPR051434">
    <property type="entry name" value="DnaJ_C_subfamily_member5"/>
</dbReference>
<feature type="domain" description="J" evidence="7">
    <location>
        <begin position="26"/>
        <end position="92"/>
    </location>
</feature>
<keyword evidence="4" id="KW-0143">Chaperone</keyword>
<comment type="subcellular location">
    <subcellularLocation>
        <location evidence="1">Membrane</location>
        <topology evidence="1">Lipid-anchor</topology>
    </subcellularLocation>
</comment>
<dbReference type="InterPro" id="IPR001623">
    <property type="entry name" value="DnaJ_domain"/>
</dbReference>
<dbReference type="Pfam" id="PF00226">
    <property type="entry name" value="DnaJ"/>
    <property type="match status" value="1"/>
</dbReference>
<dbReference type="PANTHER" id="PTHR44027:SF7">
    <property type="entry name" value="DNAJ HOMOLOG SUBFAMILY C MEMBER 5 HOMOLOG"/>
    <property type="match status" value="1"/>
</dbReference>
<reference evidence="8 9" key="1">
    <citation type="submission" date="2024-08" db="EMBL/GenBank/DDBJ databases">
        <title>Gnathostoma spinigerum genome.</title>
        <authorList>
            <person name="Gonzalez-Bertolin B."/>
            <person name="Monzon S."/>
            <person name="Zaballos A."/>
            <person name="Jimenez P."/>
            <person name="Dekumyoy P."/>
            <person name="Varona S."/>
            <person name="Cuesta I."/>
            <person name="Sumanam S."/>
            <person name="Adisakwattana P."/>
            <person name="Gasser R.B."/>
            <person name="Hernandez-Gonzalez A."/>
            <person name="Young N.D."/>
            <person name="Perteguer M.J."/>
        </authorList>
    </citation>
    <scope>NUCLEOTIDE SEQUENCE [LARGE SCALE GENOMIC DNA]</scope>
    <source>
        <strain evidence="8">AL3</strain>
        <tissue evidence="8">Liver</tissue>
    </source>
</reference>
<keyword evidence="3" id="KW-0564">Palmitate</keyword>
<dbReference type="InterPro" id="IPR018253">
    <property type="entry name" value="DnaJ_domain_CS"/>
</dbReference>
<evidence type="ECO:0000313" key="9">
    <source>
        <dbReference type="Proteomes" id="UP001608902"/>
    </source>
</evidence>
<sequence>MAYATQETNDAPNNRTSLTNRQPESDLYAILGVTKNASEEEIKKAYRKLALRYHPDKNPENDPVKTERFKEINHANSILSNPKKRKVYDAYGELGLKILEQFGDEDVVINWLLMRPWVKWIFITCTILSCCCCCFCCFKCCNCCCGLFQKKEEEQDDNYENTENNAELSSPEVVTAEPQSRIETSKEHVSSEPSLVRESSSADANNQFPTSYGSVSS</sequence>
<dbReference type="PRINTS" id="PR00625">
    <property type="entry name" value="JDOMAIN"/>
</dbReference>
<evidence type="ECO:0000256" key="1">
    <source>
        <dbReference type="ARBA" id="ARBA00004635"/>
    </source>
</evidence>
<gene>
    <name evidence="8" type="ORF">AB6A40_000502</name>
</gene>
<proteinExistence type="predicted"/>